<protein>
    <submittedName>
        <fullName evidence="1">Sel1 repeat family protein</fullName>
    </submittedName>
</protein>
<dbReference type="Pfam" id="PF08238">
    <property type="entry name" value="Sel1"/>
    <property type="match status" value="4"/>
</dbReference>
<sequence>AGHTEAALQVGIARLREGDRRGAERHLRCAAGGGSAEAAYRLGALLDRRDHRDVVLGEAVTGRTECEEWYERAADLGHRRAQVRVGMLASARGDVVAAARWYREAAEAGSRNGAFNLGLLLAREGSEPEALLWWTRAADAGHGRAALRLALLHARRGELAEGRKWCDRAVQLGPEEVAERAGRLREALQQELTA</sequence>
<reference evidence="1 2" key="1">
    <citation type="submission" date="2018-08" db="EMBL/GenBank/DDBJ databases">
        <title>Isolation, diversity and antifungal activity of Actinobacteria from wheat.</title>
        <authorList>
            <person name="Han C."/>
        </authorList>
    </citation>
    <scope>NUCLEOTIDE SEQUENCE [LARGE SCALE GENOMIC DNA]</scope>
    <source>
        <strain evidence="1 2">NEAU-YY421</strain>
    </source>
</reference>
<dbReference type="SUPFAM" id="SSF81901">
    <property type="entry name" value="HCP-like"/>
    <property type="match status" value="1"/>
</dbReference>
<dbReference type="InterPro" id="IPR011990">
    <property type="entry name" value="TPR-like_helical_dom_sf"/>
</dbReference>
<dbReference type="InterPro" id="IPR006597">
    <property type="entry name" value="Sel1-like"/>
</dbReference>
<dbReference type="AlphaFoldDB" id="A0A372M994"/>
<dbReference type="InterPro" id="IPR050767">
    <property type="entry name" value="Sel1_AlgK"/>
</dbReference>
<accession>A0A372M994</accession>
<name>A0A372M994_9ACTN</name>
<gene>
    <name evidence="1" type="ORF">DY218_08700</name>
</gene>
<organism evidence="1 2">
    <name type="scientific">Streptomyces triticagri</name>
    <dbReference type="NCBI Taxonomy" id="2293568"/>
    <lineage>
        <taxon>Bacteria</taxon>
        <taxon>Bacillati</taxon>
        <taxon>Actinomycetota</taxon>
        <taxon>Actinomycetes</taxon>
        <taxon>Kitasatosporales</taxon>
        <taxon>Streptomycetaceae</taxon>
        <taxon>Streptomyces</taxon>
    </lineage>
</organism>
<dbReference type="PANTHER" id="PTHR11102">
    <property type="entry name" value="SEL-1-LIKE PROTEIN"/>
    <property type="match status" value="1"/>
</dbReference>
<dbReference type="EMBL" id="QUAK01000044">
    <property type="protein sequence ID" value="RFU87085.1"/>
    <property type="molecule type" value="Genomic_DNA"/>
</dbReference>
<keyword evidence="2" id="KW-1185">Reference proteome</keyword>
<dbReference type="Proteomes" id="UP000263094">
    <property type="component" value="Unassembled WGS sequence"/>
</dbReference>
<proteinExistence type="predicted"/>
<dbReference type="Gene3D" id="1.25.40.10">
    <property type="entry name" value="Tetratricopeptide repeat domain"/>
    <property type="match status" value="1"/>
</dbReference>
<dbReference type="PANTHER" id="PTHR11102:SF160">
    <property type="entry name" value="ERAD-ASSOCIATED E3 UBIQUITIN-PROTEIN LIGASE COMPONENT HRD3"/>
    <property type="match status" value="1"/>
</dbReference>
<evidence type="ECO:0000313" key="2">
    <source>
        <dbReference type="Proteomes" id="UP000263094"/>
    </source>
</evidence>
<comment type="caution">
    <text evidence="1">The sequence shown here is derived from an EMBL/GenBank/DDBJ whole genome shotgun (WGS) entry which is preliminary data.</text>
</comment>
<dbReference type="SMART" id="SM00671">
    <property type="entry name" value="SEL1"/>
    <property type="match status" value="4"/>
</dbReference>
<dbReference type="RefSeq" id="WP_147336126.1">
    <property type="nucleotide sequence ID" value="NZ_QUAK01000044.1"/>
</dbReference>
<evidence type="ECO:0000313" key="1">
    <source>
        <dbReference type="EMBL" id="RFU87085.1"/>
    </source>
</evidence>
<feature type="non-terminal residue" evidence="1">
    <location>
        <position position="1"/>
    </location>
</feature>